<gene>
    <name evidence="3" type="ORF">GCM10007368_32970</name>
</gene>
<comment type="caution">
    <text evidence="3">The sequence shown here is derived from an EMBL/GenBank/DDBJ whole genome shotgun (WGS) entry which is preliminary data.</text>
</comment>
<dbReference type="InterPro" id="IPR000835">
    <property type="entry name" value="HTH_MarR-typ"/>
</dbReference>
<dbReference type="InterPro" id="IPR036388">
    <property type="entry name" value="WH-like_DNA-bd_sf"/>
</dbReference>
<feature type="compositionally biased region" description="Low complexity" evidence="1">
    <location>
        <begin position="1"/>
        <end position="31"/>
    </location>
</feature>
<dbReference type="SMART" id="SM00347">
    <property type="entry name" value="HTH_MARR"/>
    <property type="match status" value="1"/>
</dbReference>
<sequence length="172" mass="18174">MVPAPSSTGASSDASSTDASSDASSTDAPPTGSRSRDRALASLLYRLDLHRRLAEQRSPLGTADGRLLWLMSDRRPRTLREISSALGLEQSTVNRQVNAAIDAGLLRRFAEAGRPARLIEPTAAGIEAFENATALALGAYDDALATLGDESGAFLELLERFVGAYGEAVRAE</sequence>
<evidence type="ECO:0000313" key="4">
    <source>
        <dbReference type="Proteomes" id="UP000632535"/>
    </source>
</evidence>
<name>A0ABQ2BC26_9MICO</name>
<reference evidence="4" key="1">
    <citation type="journal article" date="2019" name="Int. J. Syst. Evol. Microbiol.">
        <title>The Global Catalogue of Microorganisms (GCM) 10K type strain sequencing project: providing services to taxonomists for standard genome sequencing and annotation.</title>
        <authorList>
            <consortium name="The Broad Institute Genomics Platform"/>
            <consortium name="The Broad Institute Genome Sequencing Center for Infectious Disease"/>
            <person name="Wu L."/>
            <person name="Ma J."/>
        </authorList>
    </citation>
    <scope>NUCLEOTIDE SEQUENCE [LARGE SCALE GENOMIC DNA]</scope>
    <source>
        <strain evidence="4">CCM 8653</strain>
    </source>
</reference>
<feature type="region of interest" description="Disordered" evidence="1">
    <location>
        <begin position="1"/>
        <end position="35"/>
    </location>
</feature>
<evidence type="ECO:0000259" key="2">
    <source>
        <dbReference type="SMART" id="SM00347"/>
    </source>
</evidence>
<feature type="domain" description="HTH marR-type" evidence="2">
    <location>
        <begin position="53"/>
        <end position="152"/>
    </location>
</feature>
<proteinExistence type="predicted"/>
<dbReference type="Gene3D" id="1.10.10.10">
    <property type="entry name" value="Winged helix-like DNA-binding domain superfamily/Winged helix DNA-binding domain"/>
    <property type="match status" value="1"/>
</dbReference>
<evidence type="ECO:0000313" key="3">
    <source>
        <dbReference type="EMBL" id="GGI10787.1"/>
    </source>
</evidence>
<dbReference type="InterPro" id="IPR036390">
    <property type="entry name" value="WH_DNA-bd_sf"/>
</dbReference>
<organism evidence="3 4">
    <name type="scientific">Isoptericola cucumis</name>
    <dbReference type="NCBI Taxonomy" id="1776856"/>
    <lineage>
        <taxon>Bacteria</taxon>
        <taxon>Bacillati</taxon>
        <taxon>Actinomycetota</taxon>
        <taxon>Actinomycetes</taxon>
        <taxon>Micrococcales</taxon>
        <taxon>Promicromonosporaceae</taxon>
        <taxon>Isoptericola</taxon>
    </lineage>
</organism>
<dbReference type="RefSeq" id="WP_229738366.1">
    <property type="nucleotide sequence ID" value="NZ_BMDG01000012.1"/>
</dbReference>
<dbReference type="Proteomes" id="UP000632535">
    <property type="component" value="Unassembled WGS sequence"/>
</dbReference>
<keyword evidence="4" id="KW-1185">Reference proteome</keyword>
<dbReference type="Pfam" id="PF12802">
    <property type="entry name" value="MarR_2"/>
    <property type="match status" value="1"/>
</dbReference>
<accession>A0ABQ2BC26</accession>
<protein>
    <recommendedName>
        <fullName evidence="2">HTH marR-type domain-containing protein</fullName>
    </recommendedName>
</protein>
<dbReference type="SUPFAM" id="SSF46785">
    <property type="entry name" value="Winged helix' DNA-binding domain"/>
    <property type="match status" value="1"/>
</dbReference>
<evidence type="ECO:0000256" key="1">
    <source>
        <dbReference type="SAM" id="MobiDB-lite"/>
    </source>
</evidence>
<dbReference type="EMBL" id="BMDG01000012">
    <property type="protein sequence ID" value="GGI10787.1"/>
    <property type="molecule type" value="Genomic_DNA"/>
</dbReference>